<reference evidence="3" key="1">
    <citation type="submission" date="2021-01" db="EMBL/GenBank/DDBJ databases">
        <authorList>
            <person name="Corre E."/>
            <person name="Pelletier E."/>
            <person name="Niang G."/>
            <person name="Scheremetjew M."/>
            <person name="Finn R."/>
            <person name="Kale V."/>
            <person name="Holt S."/>
            <person name="Cochrane G."/>
            <person name="Meng A."/>
            <person name="Brown T."/>
            <person name="Cohen L."/>
        </authorList>
    </citation>
    <scope>NUCLEOTIDE SEQUENCE</scope>
    <source>
        <strain evidence="3">CCMP2084</strain>
    </source>
</reference>
<evidence type="ECO:0000313" key="3">
    <source>
        <dbReference type="EMBL" id="CAD9810647.1"/>
    </source>
</evidence>
<name>A0A7S2U743_9STRA</name>
<dbReference type="NCBIfam" id="TIGR00756">
    <property type="entry name" value="PPR"/>
    <property type="match status" value="1"/>
</dbReference>
<evidence type="ECO:0000256" key="2">
    <source>
        <dbReference type="PROSITE-ProRule" id="PRU00708"/>
    </source>
</evidence>
<accession>A0A7S2U743</accession>
<dbReference type="GO" id="GO:0003729">
    <property type="term" value="F:mRNA binding"/>
    <property type="evidence" value="ECO:0007669"/>
    <property type="project" value="TreeGrafter"/>
</dbReference>
<protein>
    <recommendedName>
        <fullName evidence="4">Pentacotripeptide-repeat region of PRORP domain-containing protein</fullName>
    </recommendedName>
</protein>
<evidence type="ECO:0000256" key="1">
    <source>
        <dbReference type="ARBA" id="ARBA00022737"/>
    </source>
</evidence>
<dbReference type="Pfam" id="PF13041">
    <property type="entry name" value="PPR_2"/>
    <property type="match status" value="1"/>
</dbReference>
<dbReference type="InterPro" id="IPR002885">
    <property type="entry name" value="PPR_rpt"/>
</dbReference>
<dbReference type="InterPro" id="IPR011990">
    <property type="entry name" value="TPR-like_helical_dom_sf"/>
</dbReference>
<dbReference type="EMBL" id="HBHQ01003718">
    <property type="protein sequence ID" value="CAD9810647.1"/>
    <property type="molecule type" value="Transcribed_RNA"/>
</dbReference>
<keyword evidence="1" id="KW-0677">Repeat</keyword>
<dbReference type="PANTHER" id="PTHR47933">
    <property type="entry name" value="PENTATRICOPEPTIDE REPEAT-CONTAINING PROTEIN 1, MITOCHONDRIAL"/>
    <property type="match status" value="1"/>
</dbReference>
<dbReference type="PANTHER" id="PTHR47933:SF11">
    <property type="entry name" value="PENTATRICOPEPTIDE REPEAT-CONTAINING PROTEIN 2"/>
    <property type="match status" value="1"/>
</dbReference>
<evidence type="ECO:0008006" key="4">
    <source>
        <dbReference type="Google" id="ProtNLM"/>
    </source>
</evidence>
<dbReference type="Gene3D" id="1.25.40.10">
    <property type="entry name" value="Tetratricopeptide repeat domain"/>
    <property type="match status" value="1"/>
</dbReference>
<organism evidence="3">
    <name type="scientific">Attheya septentrionalis</name>
    <dbReference type="NCBI Taxonomy" id="420275"/>
    <lineage>
        <taxon>Eukaryota</taxon>
        <taxon>Sar</taxon>
        <taxon>Stramenopiles</taxon>
        <taxon>Ochrophyta</taxon>
        <taxon>Bacillariophyta</taxon>
        <taxon>Coscinodiscophyceae</taxon>
        <taxon>Chaetocerotophycidae</taxon>
        <taxon>Chaetocerotales</taxon>
        <taxon>Attheyaceae</taxon>
        <taxon>Attheya</taxon>
    </lineage>
</organism>
<feature type="repeat" description="PPR" evidence="2">
    <location>
        <begin position="383"/>
        <end position="418"/>
    </location>
</feature>
<proteinExistence type="predicted"/>
<sequence length="565" mass="64541">MGSQKFDAKKCVKEIQEAAQWQAEWDPDVVRQAVSNYEHHMRILHQTLSQLEREKTPQVESELSSSPKVVVTLEDVIADWQDTKLIEQDVTVQQLEDLVSPETVESAFRSALRMNLDTSRLSVKVRELERLVGLVGKTPLTDPLSFSLLKANGKAGNIGRALALLNMRKARNYPPRKDQEYPSQNEFVHAIQSIESAGLYLRKNRNVFAGDVHQPAIDNPTRWLDAILVNMFERNVQLTPWLANRMLETYASTGRTGKALHFFYDMKRDHKGIHHDPETGQYSYIEDNDTERPIRPEIMEQMPIYKKKRIKVRVQYNPPPPYHKVPSLVKDTGVMRPDDTAGKRISKLDRESDKDWSLPLTAALVFADSLTQGACGHDPISLNLQSYNVLIKACCYRGALWRALHILNKVLPRQNLEPNTTTYNIILSGMARVGDVDMMKEFLITMTNKGVPLNMFTVQAMVEGMLNVGDIGGAVTMVQDLFNQHGVIPPPATHFKILEIALANCLVYEAKRHVYFLQQLWKWAPQNSRQERQKEKMMKNPQLSRPSLKTLFGYFGEALTEEDFF</sequence>
<gene>
    <name evidence="3" type="ORF">ASEP1449_LOCUS2470</name>
</gene>
<feature type="repeat" description="PPR" evidence="2">
    <location>
        <begin position="419"/>
        <end position="453"/>
    </location>
</feature>
<dbReference type="InterPro" id="IPR051240">
    <property type="entry name" value="Mito_RNA-Proc/Resp"/>
</dbReference>
<dbReference type="AlphaFoldDB" id="A0A7S2U743"/>
<dbReference type="Pfam" id="PF01535">
    <property type="entry name" value="PPR"/>
    <property type="match status" value="2"/>
</dbReference>
<dbReference type="PROSITE" id="PS51375">
    <property type="entry name" value="PPR"/>
    <property type="match status" value="2"/>
</dbReference>